<sequence>ITNLNNLANSFLRIGQKLLIPTNAQIQKTNTTPTLKLEERKAFESHEFYIVKVGDNPYTIAIKHSMKPHELLKLNNLDEKKARRLKPGDKLRIR</sequence>
<reference evidence="2" key="1">
    <citation type="journal article" date="2015" name="Nature">
        <title>Complex archaea that bridge the gap between prokaryotes and eukaryotes.</title>
        <authorList>
            <person name="Spang A."/>
            <person name="Saw J.H."/>
            <person name="Jorgensen S.L."/>
            <person name="Zaremba-Niedzwiedzka K."/>
            <person name="Martijn J."/>
            <person name="Lind A.E."/>
            <person name="van Eijk R."/>
            <person name="Schleper C."/>
            <person name="Guy L."/>
            <person name="Ettema T.J."/>
        </authorList>
    </citation>
    <scope>NUCLEOTIDE SEQUENCE</scope>
</reference>
<organism evidence="2">
    <name type="scientific">marine sediment metagenome</name>
    <dbReference type="NCBI Taxonomy" id="412755"/>
    <lineage>
        <taxon>unclassified sequences</taxon>
        <taxon>metagenomes</taxon>
        <taxon>ecological metagenomes</taxon>
    </lineage>
</organism>
<protein>
    <recommendedName>
        <fullName evidence="1">LysM domain-containing protein</fullName>
    </recommendedName>
</protein>
<dbReference type="CDD" id="cd00118">
    <property type="entry name" value="LysM"/>
    <property type="match status" value="1"/>
</dbReference>
<dbReference type="EMBL" id="LAZR01032817">
    <property type="protein sequence ID" value="KKL49834.1"/>
    <property type="molecule type" value="Genomic_DNA"/>
</dbReference>
<dbReference type="SUPFAM" id="SSF54106">
    <property type="entry name" value="LysM domain"/>
    <property type="match status" value="1"/>
</dbReference>
<accession>A0A0F9CL23</accession>
<comment type="caution">
    <text evidence="2">The sequence shown here is derived from an EMBL/GenBank/DDBJ whole genome shotgun (WGS) entry which is preliminary data.</text>
</comment>
<dbReference type="AlphaFoldDB" id="A0A0F9CL23"/>
<dbReference type="InterPro" id="IPR018392">
    <property type="entry name" value="LysM"/>
</dbReference>
<name>A0A0F9CL23_9ZZZZ</name>
<evidence type="ECO:0000313" key="2">
    <source>
        <dbReference type="EMBL" id="KKL49834.1"/>
    </source>
</evidence>
<dbReference type="SMART" id="SM00257">
    <property type="entry name" value="LysM"/>
    <property type="match status" value="1"/>
</dbReference>
<proteinExistence type="predicted"/>
<evidence type="ECO:0000259" key="1">
    <source>
        <dbReference type="PROSITE" id="PS51782"/>
    </source>
</evidence>
<feature type="non-terminal residue" evidence="2">
    <location>
        <position position="1"/>
    </location>
</feature>
<dbReference type="PROSITE" id="PS51782">
    <property type="entry name" value="LYSM"/>
    <property type="match status" value="1"/>
</dbReference>
<dbReference type="InterPro" id="IPR036779">
    <property type="entry name" value="LysM_dom_sf"/>
</dbReference>
<gene>
    <name evidence="2" type="ORF">LCGC14_2311530</name>
</gene>
<dbReference type="Pfam" id="PF01476">
    <property type="entry name" value="LysM"/>
    <property type="match status" value="2"/>
</dbReference>
<feature type="domain" description="LysM" evidence="1">
    <location>
        <begin position="47"/>
        <end position="93"/>
    </location>
</feature>
<dbReference type="Gene3D" id="3.10.350.10">
    <property type="entry name" value="LysM domain"/>
    <property type="match status" value="1"/>
</dbReference>